<keyword evidence="1" id="KW-0449">Lipoprotein</keyword>
<dbReference type="STRING" id="1114924.SAMN05216258_104406"/>
<organism evidence="1 2">
    <name type="scientific">Albimonas pacifica</name>
    <dbReference type="NCBI Taxonomy" id="1114924"/>
    <lineage>
        <taxon>Bacteria</taxon>
        <taxon>Pseudomonadati</taxon>
        <taxon>Pseudomonadota</taxon>
        <taxon>Alphaproteobacteria</taxon>
        <taxon>Rhodobacterales</taxon>
        <taxon>Paracoccaceae</taxon>
        <taxon>Albimonas</taxon>
    </lineage>
</organism>
<gene>
    <name evidence="1" type="ORF">SAMN05216258_104406</name>
</gene>
<dbReference type="AlphaFoldDB" id="A0A1I3FND0"/>
<sequence>MSSPDRRLILRAGLGLGAGLALSACGFRPALKAGTEQRALRGDVALSVPEGRLGFALREALEGRLGRPEGAPAYLLTADLVMADSGLAITQDSSITRYVVTGTSRWALTGPEGFRPIEGVSEGMSAYSATASLFATRQARRDTESRVARELGERIWTRILAELEARA</sequence>
<dbReference type="Gene3D" id="3.30.160.150">
    <property type="entry name" value="Lipoprotein like domain"/>
    <property type="match status" value="1"/>
</dbReference>
<name>A0A1I3FND0_9RHOB</name>
<keyword evidence="2" id="KW-1185">Reference proteome</keyword>
<evidence type="ECO:0000313" key="2">
    <source>
        <dbReference type="Proteomes" id="UP000199377"/>
    </source>
</evidence>
<dbReference type="InterPro" id="IPR006311">
    <property type="entry name" value="TAT_signal"/>
</dbReference>
<dbReference type="EMBL" id="FOQH01000004">
    <property type="protein sequence ID" value="SFI12778.1"/>
    <property type="molecule type" value="Genomic_DNA"/>
</dbReference>
<accession>A0A1I3FND0</accession>
<dbReference type="GO" id="GO:0019867">
    <property type="term" value="C:outer membrane"/>
    <property type="evidence" value="ECO:0007669"/>
    <property type="project" value="InterPro"/>
</dbReference>
<evidence type="ECO:0000313" key="1">
    <source>
        <dbReference type="EMBL" id="SFI12778.1"/>
    </source>
</evidence>
<dbReference type="GO" id="GO:0043165">
    <property type="term" value="P:Gram-negative-bacterium-type cell outer membrane assembly"/>
    <property type="evidence" value="ECO:0007669"/>
    <property type="project" value="InterPro"/>
</dbReference>
<dbReference type="PROSITE" id="PS51257">
    <property type="entry name" value="PROKAR_LIPOPROTEIN"/>
    <property type="match status" value="1"/>
</dbReference>
<dbReference type="Pfam" id="PF04390">
    <property type="entry name" value="LptE"/>
    <property type="match status" value="1"/>
</dbReference>
<dbReference type="InterPro" id="IPR007485">
    <property type="entry name" value="LPS_assembly_LptE"/>
</dbReference>
<dbReference type="Proteomes" id="UP000199377">
    <property type="component" value="Unassembled WGS sequence"/>
</dbReference>
<reference evidence="1 2" key="1">
    <citation type="submission" date="2016-10" db="EMBL/GenBank/DDBJ databases">
        <authorList>
            <person name="de Groot N.N."/>
        </authorList>
    </citation>
    <scope>NUCLEOTIDE SEQUENCE [LARGE SCALE GENOMIC DNA]</scope>
    <source>
        <strain evidence="1 2">CGMCC 1.11030</strain>
    </source>
</reference>
<proteinExistence type="predicted"/>
<dbReference type="PROSITE" id="PS51318">
    <property type="entry name" value="TAT"/>
    <property type="match status" value="1"/>
</dbReference>
<dbReference type="OrthoDB" id="7629596at2"/>
<protein>
    <submittedName>
        <fullName evidence="1">LPS-assembly lipoprotein</fullName>
    </submittedName>
</protein>
<dbReference type="RefSeq" id="WP_092859686.1">
    <property type="nucleotide sequence ID" value="NZ_FOQH01000004.1"/>
</dbReference>